<keyword evidence="3" id="KW-1185">Reference proteome</keyword>
<comment type="caution">
    <text evidence="2">The sequence shown here is derived from an EMBL/GenBank/DDBJ whole genome shotgun (WGS) entry which is preliminary data.</text>
</comment>
<dbReference type="Proteomes" id="UP000600799">
    <property type="component" value="Unassembled WGS sequence"/>
</dbReference>
<sequence>MPVDLSPGLFLRRVLVSRVQAVFNDREKGETPVVRSRGALFEPESVIWRVHGDVTTMMIGGVTALLMQMLHPAALAGVWDHSTFRNDMIGRLRRTARFIAVTTYAERELAERAIEEVKAVHEHVQGVLGDGTPYRAGDPRLLAWVHVCETIGFLDAWIAYGEPRMSPSDQDAYVKQAGLVARALGADPVPETRAQAEALIEEFMPELRANDRTHSVAGMVLSQPSPSLAASPAQHLLMQAAVDLLPSWAKAMHNRRLHGPARPLVRAGALAITRTLHWAFVDARRTPTAA</sequence>
<feature type="domain" description="ER-bound oxygenase mpaB/mpaB'/Rubber oxygenase catalytic" evidence="1">
    <location>
        <begin position="48"/>
        <end position="265"/>
    </location>
</feature>
<dbReference type="InterPro" id="IPR018713">
    <property type="entry name" value="MPAB/Lcp_cat_dom"/>
</dbReference>
<gene>
    <name evidence="2" type="ORF">I2488_05185</name>
</gene>
<dbReference type="EMBL" id="JADQDC010000003">
    <property type="protein sequence ID" value="MBF9150388.1"/>
    <property type="molecule type" value="Genomic_DNA"/>
</dbReference>
<accession>A0ABS0HE35</accession>
<evidence type="ECO:0000313" key="3">
    <source>
        <dbReference type="Proteomes" id="UP000600799"/>
    </source>
</evidence>
<name>A0ABS0HE35_9SPHN</name>
<dbReference type="PANTHER" id="PTHR36151:SF3">
    <property type="entry name" value="ER-BOUND OXYGENASE MPAB_MPAB'_RUBBER OXYGENASE CATALYTIC DOMAIN-CONTAINING PROTEIN"/>
    <property type="match status" value="1"/>
</dbReference>
<proteinExistence type="predicted"/>
<dbReference type="Pfam" id="PF09995">
    <property type="entry name" value="MPAB_Lcp_cat"/>
    <property type="match status" value="1"/>
</dbReference>
<evidence type="ECO:0000259" key="1">
    <source>
        <dbReference type="Pfam" id="PF09995"/>
    </source>
</evidence>
<organism evidence="2 3">
    <name type="scientific">Novosphingobium jiangmenense</name>
    <dbReference type="NCBI Taxonomy" id="2791981"/>
    <lineage>
        <taxon>Bacteria</taxon>
        <taxon>Pseudomonadati</taxon>
        <taxon>Pseudomonadota</taxon>
        <taxon>Alphaproteobacteria</taxon>
        <taxon>Sphingomonadales</taxon>
        <taxon>Sphingomonadaceae</taxon>
        <taxon>Novosphingobium</taxon>
    </lineage>
</organism>
<protein>
    <submittedName>
        <fullName evidence="2">DUF2236 domain-containing protein</fullName>
    </submittedName>
</protein>
<evidence type="ECO:0000313" key="2">
    <source>
        <dbReference type="EMBL" id="MBF9150388.1"/>
    </source>
</evidence>
<dbReference type="PANTHER" id="PTHR36151">
    <property type="entry name" value="BLR2777 PROTEIN"/>
    <property type="match status" value="1"/>
</dbReference>
<reference evidence="2 3" key="1">
    <citation type="submission" date="2020-11" db="EMBL/GenBank/DDBJ databases">
        <title>The genome sequence of Novosphingobium sp. 1Y9A.</title>
        <authorList>
            <person name="Liu Y."/>
        </authorList>
    </citation>
    <scope>NUCLEOTIDE SEQUENCE [LARGE SCALE GENOMIC DNA]</scope>
    <source>
        <strain evidence="2 3">1Y9A</strain>
    </source>
</reference>